<keyword evidence="8" id="KW-0106">Calcium</keyword>
<dbReference type="InterPro" id="IPR013783">
    <property type="entry name" value="Ig-like_fold"/>
</dbReference>
<dbReference type="Pfam" id="PF00128">
    <property type="entry name" value="Alpha-amylase"/>
    <property type="match status" value="1"/>
</dbReference>
<comment type="catalytic activity">
    <reaction evidence="1 12">
        <text>Endohydrolysis of (1-&gt;4)-alpha-D-glucosidic linkages in polysaccharides containing three or more (1-&gt;4)-alpha-linked D-glucose units.</text>
        <dbReference type="EC" id="3.2.1.1"/>
    </reaction>
</comment>
<dbReference type="InterPro" id="IPR013780">
    <property type="entry name" value="Glyco_hydro_b"/>
</dbReference>
<evidence type="ECO:0000256" key="8">
    <source>
        <dbReference type="ARBA" id="ARBA00022837"/>
    </source>
</evidence>
<proteinExistence type="inferred from homology"/>
<feature type="compositionally biased region" description="Basic and acidic residues" evidence="13">
    <location>
        <begin position="1"/>
        <end position="12"/>
    </location>
</feature>
<dbReference type="InterPro" id="IPR017853">
    <property type="entry name" value="GH"/>
</dbReference>
<dbReference type="AlphaFoldDB" id="A0A1H5V3B3"/>
<reference evidence="15 16" key="1">
    <citation type="submission" date="2016-10" db="EMBL/GenBank/DDBJ databases">
        <authorList>
            <person name="de Groot N.N."/>
        </authorList>
    </citation>
    <scope>NUCLEOTIDE SEQUENCE [LARGE SCALE GENOMIC DNA]</scope>
    <source>
        <strain evidence="15 16">CGMCC 4.2023</strain>
    </source>
</reference>
<dbReference type="SMART" id="SM00632">
    <property type="entry name" value="Aamy_C"/>
    <property type="match status" value="1"/>
</dbReference>
<dbReference type="InterPro" id="IPR013784">
    <property type="entry name" value="Carb-bd-like_fold"/>
</dbReference>
<evidence type="ECO:0000313" key="15">
    <source>
        <dbReference type="EMBL" id="SEF81228.1"/>
    </source>
</evidence>
<feature type="compositionally biased region" description="Polar residues" evidence="13">
    <location>
        <begin position="619"/>
        <end position="634"/>
    </location>
</feature>
<dbReference type="SUPFAM" id="SSF49452">
    <property type="entry name" value="Starch-binding domain-like"/>
    <property type="match status" value="1"/>
</dbReference>
<dbReference type="InterPro" id="IPR006311">
    <property type="entry name" value="TAT_signal"/>
</dbReference>
<organism evidence="15 16">
    <name type="scientific">Actinacidiphila yanglinensis</name>
    <dbReference type="NCBI Taxonomy" id="310779"/>
    <lineage>
        <taxon>Bacteria</taxon>
        <taxon>Bacillati</taxon>
        <taxon>Actinomycetota</taxon>
        <taxon>Actinomycetes</taxon>
        <taxon>Kitasatosporales</taxon>
        <taxon>Streptomycetaceae</taxon>
        <taxon>Actinacidiphila</taxon>
    </lineage>
</organism>
<evidence type="ECO:0000313" key="16">
    <source>
        <dbReference type="Proteomes" id="UP000236754"/>
    </source>
</evidence>
<keyword evidence="16" id="KW-1185">Reference proteome</keyword>
<protein>
    <recommendedName>
        <fullName evidence="5 12">Alpha-amylase</fullName>
        <ecNumber evidence="4 12">3.2.1.1</ecNumber>
    </recommendedName>
</protein>
<evidence type="ECO:0000256" key="7">
    <source>
        <dbReference type="ARBA" id="ARBA00022801"/>
    </source>
</evidence>
<dbReference type="EC" id="3.2.1.1" evidence="4 12"/>
<dbReference type="PANTHER" id="PTHR43447">
    <property type="entry name" value="ALPHA-AMYLASE"/>
    <property type="match status" value="1"/>
</dbReference>
<gene>
    <name evidence="15" type="ORF">SAMN05216223_102110</name>
</gene>
<evidence type="ECO:0000256" key="9">
    <source>
        <dbReference type="ARBA" id="ARBA00023277"/>
    </source>
</evidence>
<dbReference type="CDD" id="cd11317">
    <property type="entry name" value="AmyAc_bac_euk_AmyA"/>
    <property type="match status" value="1"/>
</dbReference>
<evidence type="ECO:0000256" key="12">
    <source>
        <dbReference type="RuleBase" id="RU361134"/>
    </source>
</evidence>
<dbReference type="GO" id="GO:0005975">
    <property type="term" value="P:carbohydrate metabolic process"/>
    <property type="evidence" value="ECO:0007669"/>
    <property type="project" value="InterPro"/>
</dbReference>
<evidence type="ECO:0000256" key="3">
    <source>
        <dbReference type="ARBA" id="ARBA00008061"/>
    </source>
</evidence>
<dbReference type="InterPro" id="IPR006046">
    <property type="entry name" value="Alpha_amylase"/>
</dbReference>
<evidence type="ECO:0000256" key="13">
    <source>
        <dbReference type="SAM" id="MobiDB-lite"/>
    </source>
</evidence>
<keyword evidence="7 12" id="KW-0378">Hydrolase</keyword>
<dbReference type="Gene3D" id="2.60.40.1180">
    <property type="entry name" value="Golgi alpha-mannosidase II"/>
    <property type="match status" value="1"/>
</dbReference>
<dbReference type="InterPro" id="IPR006047">
    <property type="entry name" value="GH13_cat_dom"/>
</dbReference>
<evidence type="ECO:0000256" key="6">
    <source>
        <dbReference type="ARBA" id="ARBA00022723"/>
    </source>
</evidence>
<evidence type="ECO:0000256" key="2">
    <source>
        <dbReference type="ARBA" id="ARBA00001913"/>
    </source>
</evidence>
<evidence type="ECO:0000259" key="14">
    <source>
        <dbReference type="PROSITE" id="PS51166"/>
    </source>
</evidence>
<evidence type="ECO:0000256" key="11">
    <source>
        <dbReference type="RuleBase" id="RU003615"/>
    </source>
</evidence>
<dbReference type="RefSeq" id="WP_103884296.1">
    <property type="nucleotide sequence ID" value="NZ_FNVU01000002.1"/>
</dbReference>
<dbReference type="PROSITE" id="PS51318">
    <property type="entry name" value="TAT"/>
    <property type="match status" value="1"/>
</dbReference>
<dbReference type="Pfam" id="PF00686">
    <property type="entry name" value="CBM_20"/>
    <property type="match status" value="1"/>
</dbReference>
<evidence type="ECO:0000256" key="10">
    <source>
        <dbReference type="ARBA" id="ARBA00023295"/>
    </source>
</evidence>
<dbReference type="OrthoDB" id="9805159at2"/>
<dbReference type="Gene3D" id="2.60.40.10">
    <property type="entry name" value="Immunoglobulins"/>
    <property type="match status" value="1"/>
</dbReference>
<dbReference type="Pfam" id="PF02806">
    <property type="entry name" value="Alpha-amylase_C"/>
    <property type="match status" value="1"/>
</dbReference>
<dbReference type="Proteomes" id="UP000236754">
    <property type="component" value="Unassembled WGS sequence"/>
</dbReference>
<keyword evidence="10 12" id="KW-0326">Glycosidase</keyword>
<evidence type="ECO:0000256" key="1">
    <source>
        <dbReference type="ARBA" id="ARBA00000548"/>
    </source>
</evidence>
<dbReference type="Gene3D" id="3.20.20.80">
    <property type="entry name" value="Glycosidases"/>
    <property type="match status" value="1"/>
</dbReference>
<sequence>MLRSPDRADPPHRATPPSAPQSAPRSRREGQPGHRRKALLAAAALLAGTVVPLAAAQATAHAAPAPVTAAASGGNGSDVTANLFMWNWSSVASECTDQLGPKGYGSVLVSPPQDSIRLSGAHPWWEIYQPVGYDLNSRMGTEAQFRSMVTTCHAAGVKVYADAVINHMSGTDQSSTDSYGGDGFDVGAKSYGQVPYDSSDFHTSPANCPNSDMAIDDWNSQTQVQECDLEGLADLYTETDDVRGKIAGYLGKLIGYGVDGFRIDSAKHINQSDMANIESRLPDTAWGARPYVLQEVALGGSGNLAPGAFESNGSVIGFDYANAMKSQFQGNIANLRTFGQSWGLEPSDKDGAMVTNHDTERNGSTLNYKDGSQYTLATEFMLAWGYGAPTVYSGFAFNGSDDSPPADGNGYVTGTDCASPAWVCTDRGQGVANMVGWHNAAQGQQVANWWDNGNNAIAFSRGNAAWIGINNSADAVTTTFTTGLAAGTYCDVIHGDPTSSGGCTGSTVTVGSNGTATVTLPAHDSVALYGTGTSAGPPSGTVAETFQVSATAPAGQSVYLVGSIPELANWDPAQGIPLASTDGTHWTGTPNLPASTSFAYKYVLKDGSGNVTWEPGDNHTASTGSGAGTLNDTW</sequence>
<dbReference type="EMBL" id="FNVU01000002">
    <property type="protein sequence ID" value="SEF81228.1"/>
    <property type="molecule type" value="Genomic_DNA"/>
</dbReference>
<comment type="cofactor">
    <cofactor evidence="2">
        <name>Ca(2+)</name>
        <dbReference type="ChEBI" id="CHEBI:29108"/>
    </cofactor>
</comment>
<keyword evidence="6" id="KW-0479">Metal-binding</keyword>
<feature type="region of interest" description="Disordered" evidence="13">
    <location>
        <begin position="1"/>
        <end position="36"/>
    </location>
</feature>
<dbReference type="InterPro" id="IPR031319">
    <property type="entry name" value="A-amylase_C"/>
</dbReference>
<comment type="similarity">
    <text evidence="3 11">Belongs to the glycosyl hydrolase 13 family.</text>
</comment>
<dbReference type="GO" id="GO:2001070">
    <property type="term" value="F:starch binding"/>
    <property type="evidence" value="ECO:0007669"/>
    <property type="project" value="InterPro"/>
</dbReference>
<dbReference type="PRINTS" id="PR00110">
    <property type="entry name" value="ALPHAAMYLASE"/>
</dbReference>
<dbReference type="GO" id="GO:0004556">
    <property type="term" value="F:alpha-amylase activity"/>
    <property type="evidence" value="ECO:0007669"/>
    <property type="project" value="UniProtKB-UniRule"/>
</dbReference>
<dbReference type="InterPro" id="IPR002044">
    <property type="entry name" value="CBM20"/>
</dbReference>
<dbReference type="SUPFAM" id="SSF51445">
    <property type="entry name" value="(Trans)glycosidases"/>
    <property type="match status" value="1"/>
</dbReference>
<dbReference type="InterPro" id="IPR006048">
    <property type="entry name" value="A-amylase/branching_C"/>
</dbReference>
<keyword evidence="9 12" id="KW-0119">Carbohydrate metabolism</keyword>
<evidence type="ECO:0000256" key="4">
    <source>
        <dbReference type="ARBA" id="ARBA00012595"/>
    </source>
</evidence>
<name>A0A1H5V3B3_9ACTN</name>
<dbReference type="SUPFAM" id="SSF51011">
    <property type="entry name" value="Glycosyl hydrolase domain"/>
    <property type="match status" value="1"/>
</dbReference>
<accession>A0A1H5V3B3</accession>
<dbReference type="PROSITE" id="PS51166">
    <property type="entry name" value="CBM20"/>
    <property type="match status" value="1"/>
</dbReference>
<feature type="domain" description="CBM20" evidence="14">
    <location>
        <begin position="536"/>
        <end position="634"/>
    </location>
</feature>
<feature type="region of interest" description="Disordered" evidence="13">
    <location>
        <begin position="613"/>
        <end position="634"/>
    </location>
</feature>
<evidence type="ECO:0000256" key="5">
    <source>
        <dbReference type="ARBA" id="ARBA00017303"/>
    </source>
</evidence>
<dbReference type="SMART" id="SM00642">
    <property type="entry name" value="Aamy"/>
    <property type="match status" value="1"/>
</dbReference>
<dbReference type="SMART" id="SM01065">
    <property type="entry name" value="CBM_2"/>
    <property type="match status" value="1"/>
</dbReference>
<dbReference type="GO" id="GO:0046872">
    <property type="term" value="F:metal ion binding"/>
    <property type="evidence" value="ECO:0007669"/>
    <property type="project" value="UniProtKB-KW"/>
</dbReference>